<evidence type="ECO:0000256" key="3">
    <source>
        <dbReference type="SAM" id="SignalP"/>
    </source>
</evidence>
<accession>A0ABY7E234</accession>
<keyword evidence="3" id="KW-0732">Signal</keyword>
<proteinExistence type="predicted"/>
<keyword evidence="2" id="KW-0472">Membrane</keyword>
<keyword evidence="2" id="KW-1133">Transmembrane helix</keyword>
<organism evidence="4 5">
    <name type="scientific">Mya arenaria</name>
    <name type="common">Soft-shell clam</name>
    <dbReference type="NCBI Taxonomy" id="6604"/>
    <lineage>
        <taxon>Eukaryota</taxon>
        <taxon>Metazoa</taxon>
        <taxon>Spiralia</taxon>
        <taxon>Lophotrochozoa</taxon>
        <taxon>Mollusca</taxon>
        <taxon>Bivalvia</taxon>
        <taxon>Autobranchia</taxon>
        <taxon>Heteroconchia</taxon>
        <taxon>Euheterodonta</taxon>
        <taxon>Imparidentia</taxon>
        <taxon>Neoheterodontei</taxon>
        <taxon>Myida</taxon>
        <taxon>Myoidea</taxon>
        <taxon>Myidae</taxon>
        <taxon>Mya</taxon>
    </lineage>
</organism>
<feature type="non-terminal residue" evidence="4">
    <location>
        <position position="1"/>
    </location>
</feature>
<keyword evidence="5" id="KW-1185">Reference proteome</keyword>
<feature type="signal peptide" evidence="3">
    <location>
        <begin position="1"/>
        <end position="18"/>
    </location>
</feature>
<protein>
    <submittedName>
        <fullName evidence="4">Uncharacterized protein</fullName>
    </submittedName>
</protein>
<feature type="transmembrane region" description="Helical" evidence="2">
    <location>
        <begin position="214"/>
        <end position="240"/>
    </location>
</feature>
<name>A0ABY7E234_MYAAR</name>
<gene>
    <name evidence="4" type="ORF">MAR_010613</name>
</gene>
<feature type="region of interest" description="Disordered" evidence="1">
    <location>
        <begin position="170"/>
        <end position="201"/>
    </location>
</feature>
<evidence type="ECO:0000256" key="2">
    <source>
        <dbReference type="SAM" id="Phobius"/>
    </source>
</evidence>
<evidence type="ECO:0000313" key="5">
    <source>
        <dbReference type="Proteomes" id="UP001164746"/>
    </source>
</evidence>
<keyword evidence="2" id="KW-0812">Transmembrane</keyword>
<evidence type="ECO:0000313" key="4">
    <source>
        <dbReference type="EMBL" id="WAR04055.1"/>
    </source>
</evidence>
<sequence>MAWLLPTSLCICIVIINAQLTAFSGDELCDDSDICTLVYRGPGVYTPTMYHDRYIISEQFAETASFNFCNNKSNSTEIELQDWIINCSHIICGCVKVVGSEKTCCSTDTKLTTVTADTAKPTQTSHGTGTKSTAVGIGTKSTAVGTGTKSTAVGTGTKSTAVGTGTKSTTVTAGTTQTTHGTGTKSTAVGTGTNSTTVTAGTTQTTHDKTFNEVLLNAIIGTGVTAGTSVFLMVLILILFRRKIKKIKFGNASFLLNSTVSTRTENDIENVSVIEDVAVETIDQERNVVAAVATVENVTVDEDVAVVSINEEGNVVAAVASDEVTAVVETETKTISQRT</sequence>
<evidence type="ECO:0000256" key="1">
    <source>
        <dbReference type="SAM" id="MobiDB-lite"/>
    </source>
</evidence>
<feature type="chain" id="PRO_5046329926" evidence="3">
    <location>
        <begin position="19"/>
        <end position="339"/>
    </location>
</feature>
<reference evidence="4" key="1">
    <citation type="submission" date="2022-11" db="EMBL/GenBank/DDBJ databases">
        <title>Centuries of genome instability and evolution in soft-shell clam transmissible cancer (bioRxiv).</title>
        <authorList>
            <person name="Hart S.F.M."/>
            <person name="Yonemitsu M.A."/>
            <person name="Giersch R.M."/>
            <person name="Beal B.F."/>
            <person name="Arriagada G."/>
            <person name="Davis B.W."/>
            <person name="Ostrander E.A."/>
            <person name="Goff S.P."/>
            <person name="Metzger M.J."/>
        </authorList>
    </citation>
    <scope>NUCLEOTIDE SEQUENCE</scope>
    <source>
        <strain evidence="4">MELC-2E11</strain>
        <tissue evidence="4">Siphon/mantle</tissue>
    </source>
</reference>
<dbReference type="Proteomes" id="UP001164746">
    <property type="component" value="Chromosome 4"/>
</dbReference>
<dbReference type="EMBL" id="CP111015">
    <property type="protein sequence ID" value="WAR04055.1"/>
    <property type="molecule type" value="Genomic_DNA"/>
</dbReference>